<comment type="caution">
    <text evidence="3">The sequence shown here is derived from an EMBL/GenBank/DDBJ whole genome shotgun (WGS) entry which is preliminary data.</text>
</comment>
<reference evidence="3 4" key="1">
    <citation type="submission" date="2019-10" db="EMBL/GenBank/DDBJ databases">
        <title>Whole genome shotgun sequence of Acrocarpospora corrugata NBRC 13972.</title>
        <authorList>
            <person name="Ichikawa N."/>
            <person name="Kimura A."/>
            <person name="Kitahashi Y."/>
            <person name="Komaki H."/>
            <person name="Oguchi A."/>
        </authorList>
    </citation>
    <scope>NUCLEOTIDE SEQUENCE [LARGE SCALE GENOMIC DNA]</scope>
    <source>
        <strain evidence="3 4">NBRC 13972</strain>
    </source>
</reference>
<dbReference type="GO" id="GO:0097176">
    <property type="term" value="P:epoxide metabolic process"/>
    <property type="evidence" value="ECO:0007669"/>
    <property type="project" value="TreeGrafter"/>
</dbReference>
<evidence type="ECO:0000313" key="4">
    <source>
        <dbReference type="Proteomes" id="UP000334990"/>
    </source>
</evidence>
<dbReference type="GO" id="GO:0004301">
    <property type="term" value="F:epoxide hydrolase activity"/>
    <property type="evidence" value="ECO:0007669"/>
    <property type="project" value="TreeGrafter"/>
</dbReference>
<name>A0A5M3W869_9ACTN</name>
<dbReference type="EMBL" id="BLAD01000091">
    <property type="protein sequence ID" value="GES05016.1"/>
    <property type="molecule type" value="Genomic_DNA"/>
</dbReference>
<accession>A0A5M3W869</accession>
<evidence type="ECO:0000256" key="1">
    <source>
        <dbReference type="ARBA" id="ARBA00010088"/>
    </source>
</evidence>
<dbReference type="SUPFAM" id="SSF53474">
    <property type="entry name" value="alpha/beta-Hydrolases"/>
    <property type="match status" value="1"/>
</dbReference>
<comment type="similarity">
    <text evidence="1">Belongs to the peptidase S33 family.</text>
</comment>
<dbReference type="InterPro" id="IPR029058">
    <property type="entry name" value="AB_hydrolase_fold"/>
</dbReference>
<evidence type="ECO:0000256" key="2">
    <source>
        <dbReference type="ARBA" id="ARBA00022801"/>
    </source>
</evidence>
<dbReference type="PANTHER" id="PTHR21661:SF35">
    <property type="entry name" value="EPOXIDE HYDROLASE"/>
    <property type="match status" value="1"/>
</dbReference>
<dbReference type="Proteomes" id="UP000334990">
    <property type="component" value="Unassembled WGS sequence"/>
</dbReference>
<protein>
    <recommendedName>
        <fullName evidence="5">Epoxide hydrolase N-terminal domain-containing protein</fullName>
    </recommendedName>
</protein>
<organism evidence="3 4">
    <name type="scientific">Acrocarpospora corrugata</name>
    <dbReference type="NCBI Taxonomy" id="35763"/>
    <lineage>
        <taxon>Bacteria</taxon>
        <taxon>Bacillati</taxon>
        <taxon>Actinomycetota</taxon>
        <taxon>Actinomycetes</taxon>
        <taxon>Streptosporangiales</taxon>
        <taxon>Streptosporangiaceae</taxon>
        <taxon>Acrocarpospora</taxon>
    </lineage>
</organism>
<dbReference type="Gene3D" id="3.40.50.1820">
    <property type="entry name" value="alpha/beta hydrolase"/>
    <property type="match status" value="1"/>
</dbReference>
<sequence>MLTDVSIYWFTATAGSSAHTYYERFNDAAMWAPKSRGQVPTAVAVFPTDFSIRPLADQTHNITHWTEFDRGGHFAALETPNLLTTDLRAFFHTLT</sequence>
<dbReference type="AlphaFoldDB" id="A0A5M3W869"/>
<proteinExistence type="inferred from homology"/>
<keyword evidence="2" id="KW-0378">Hydrolase</keyword>
<evidence type="ECO:0008006" key="5">
    <source>
        <dbReference type="Google" id="ProtNLM"/>
    </source>
</evidence>
<keyword evidence="4" id="KW-1185">Reference proteome</keyword>
<dbReference type="PANTHER" id="PTHR21661">
    <property type="entry name" value="EPOXIDE HYDROLASE 1-RELATED"/>
    <property type="match status" value="1"/>
</dbReference>
<gene>
    <name evidence="3" type="ORF">Acor_70840</name>
</gene>
<evidence type="ECO:0000313" key="3">
    <source>
        <dbReference type="EMBL" id="GES05016.1"/>
    </source>
</evidence>